<dbReference type="SUPFAM" id="SSF52129">
    <property type="entry name" value="Caspase-like"/>
    <property type="match status" value="1"/>
</dbReference>
<evidence type="ECO:0000313" key="5">
    <source>
        <dbReference type="Proteomes" id="UP000664277"/>
    </source>
</evidence>
<feature type="region of interest" description="Disordered" evidence="1">
    <location>
        <begin position="339"/>
        <end position="359"/>
    </location>
</feature>
<dbReference type="PANTHER" id="PTHR22576">
    <property type="entry name" value="MUCOSA ASSOCIATED LYMPHOID TISSUE LYMPHOMA TRANSLOCATION PROTEIN 1/PARACASPASE"/>
    <property type="match status" value="1"/>
</dbReference>
<comment type="caution">
    <text evidence="4">The sequence shown here is derived from an EMBL/GenBank/DDBJ whole genome shotgun (WGS) entry which is preliminary data.</text>
</comment>
<feature type="domain" description="Peptidase C14 caspase" evidence="3">
    <location>
        <begin position="45"/>
        <end position="277"/>
    </location>
</feature>
<evidence type="ECO:0000259" key="3">
    <source>
        <dbReference type="Pfam" id="PF00656"/>
    </source>
</evidence>
<feature type="compositionally biased region" description="Low complexity" evidence="1">
    <location>
        <begin position="348"/>
        <end position="359"/>
    </location>
</feature>
<dbReference type="EMBL" id="JAFLCK010000037">
    <property type="protein sequence ID" value="MBN8662361.1"/>
    <property type="molecule type" value="Genomic_DNA"/>
</dbReference>
<dbReference type="InterPro" id="IPR011600">
    <property type="entry name" value="Pept_C14_caspase"/>
</dbReference>
<feature type="chain" id="PRO_5035161388" evidence="2">
    <location>
        <begin position="30"/>
        <end position="466"/>
    </location>
</feature>
<evidence type="ECO:0000256" key="2">
    <source>
        <dbReference type="SAM" id="SignalP"/>
    </source>
</evidence>
<dbReference type="Proteomes" id="UP000664277">
    <property type="component" value="Unassembled WGS sequence"/>
</dbReference>
<sequence>MPGKKFVLLRFSALAALVLCWAGVVPAQAENNGDYAAANKPVTDKWAVVVGISKFANPSINLRYPAKDARDFYNYLISKGNFAPDHVRLLLDEEATRDRILDVLGDSWLPRVALPDDLVVIFISSHGSSSDSDICGVNYVVAHDTNPDKLFTTGIPMKALAETIKERVHSERVLVVLDTCHAGGASESKGLTRQANADAQALAQGTGQMVVCSSDKNQVSWEGKNMTNSVFTRNLIDAFQEKGETVPVAQVFDAVKEKVQEQVIRERGVVQTPVVETTRWSGRELVLGVPPTRPRRVPPEVAMLASAPVAVPAPQAAMRPAQTAVQPPLRASVQPPLNQLSVLPNNKSGSGASRSPRDAASASAQDFLRYHFKMVGERRFVDAWDDLGSKYRSRFKGDMQAYIASVSRHKWLSYTASDSEFSILPQQGAYIRVRVRMNSLTGFNGYWIYSLSKVGGLWAIEDVAVG</sequence>
<keyword evidence="2" id="KW-0732">Signal</keyword>
<name>A0A8J7TNR7_9BACT</name>
<dbReference type="InterPro" id="IPR029030">
    <property type="entry name" value="Caspase-like_dom_sf"/>
</dbReference>
<dbReference type="PANTHER" id="PTHR22576:SF37">
    <property type="entry name" value="MUCOSA-ASSOCIATED LYMPHOID TISSUE LYMPHOMA TRANSLOCATION PROTEIN 1"/>
    <property type="match status" value="1"/>
</dbReference>
<evidence type="ECO:0000313" key="4">
    <source>
        <dbReference type="EMBL" id="MBN8662361.1"/>
    </source>
</evidence>
<dbReference type="Gene3D" id="3.40.50.1460">
    <property type="match status" value="1"/>
</dbReference>
<evidence type="ECO:0000256" key="1">
    <source>
        <dbReference type="SAM" id="MobiDB-lite"/>
    </source>
</evidence>
<proteinExistence type="predicted"/>
<organism evidence="4 5">
    <name type="scientific">Candidatus Obscuribacter phosphatis</name>
    <dbReference type="NCBI Taxonomy" id="1906157"/>
    <lineage>
        <taxon>Bacteria</taxon>
        <taxon>Bacillati</taxon>
        <taxon>Candidatus Melainabacteria</taxon>
        <taxon>Candidatus Obscuribacterales</taxon>
        <taxon>Candidatus Obscuribacteraceae</taxon>
        <taxon>Candidatus Obscuribacter</taxon>
    </lineage>
</organism>
<feature type="signal peptide" evidence="2">
    <location>
        <begin position="1"/>
        <end position="29"/>
    </location>
</feature>
<dbReference type="GO" id="GO:0004197">
    <property type="term" value="F:cysteine-type endopeptidase activity"/>
    <property type="evidence" value="ECO:0007669"/>
    <property type="project" value="InterPro"/>
</dbReference>
<gene>
    <name evidence="4" type="ORF">J0M35_18470</name>
</gene>
<accession>A0A8J7TNR7</accession>
<dbReference type="AlphaFoldDB" id="A0A8J7TNR7"/>
<protein>
    <submittedName>
        <fullName evidence="4">Caspase family protein</fullName>
    </submittedName>
</protein>
<dbReference type="GO" id="GO:0006508">
    <property type="term" value="P:proteolysis"/>
    <property type="evidence" value="ECO:0007669"/>
    <property type="project" value="InterPro"/>
</dbReference>
<dbReference type="InterPro" id="IPR052039">
    <property type="entry name" value="Caspase-related_regulators"/>
</dbReference>
<dbReference type="Pfam" id="PF00656">
    <property type="entry name" value="Peptidase_C14"/>
    <property type="match status" value="1"/>
</dbReference>
<reference evidence="4" key="1">
    <citation type="submission" date="2021-02" db="EMBL/GenBank/DDBJ databases">
        <title>Genome-Resolved Metagenomics of a Microbial Community Performing Photosynthetic Biological Nutrient Removal.</title>
        <authorList>
            <person name="Mcdaniel E.A."/>
        </authorList>
    </citation>
    <scope>NUCLEOTIDE SEQUENCE</scope>
    <source>
        <strain evidence="4">UWPOB_OBS1</strain>
    </source>
</reference>